<feature type="transmembrane region" description="Helical" evidence="14">
    <location>
        <begin position="274"/>
        <end position="293"/>
    </location>
</feature>
<keyword evidence="10 14" id="KW-0472">Membrane</keyword>
<evidence type="ECO:0000256" key="10">
    <source>
        <dbReference type="ARBA" id="ARBA00023136"/>
    </source>
</evidence>
<comment type="catalytic activity">
    <reaction evidence="12 14">
        <text>an alpha-D-Man-(1-&gt;2)-alpha-D-Man-(1-&gt;2)-alpha-D-Man-(1-&gt;3)-[alpha-D-Man-(1-&gt;6)]-beta-D-Man-(1-&gt;4)-beta-D-GlcNAc-(1-&gt;4)-alpha-D-GlcNAc-diphospho-di-trans,poly-cis-dolichol + a di-trans,poly-cis-dolichyl beta-D-mannosyl phosphate = an alpha-D-Man-(1-&gt;2)-alpha-D-Man-(1-&gt;2)-alpha-D-Man-(1-&gt;3)-[alpha-D-Man-(1-&gt;3)-alpha-D-Man-(1-&gt;6)]-beta-D-Man-(1-&gt;4)-beta-D-GlcNAc-(1-&gt;4)-alpha-D-GlcNAc-diphospho-di-trans,poly-cis-dolichol + a di-trans,poly-cis-dolichyl phosphate + H(+)</text>
        <dbReference type="Rhea" id="RHEA:29527"/>
        <dbReference type="Rhea" id="RHEA-COMP:19498"/>
        <dbReference type="Rhea" id="RHEA-COMP:19501"/>
        <dbReference type="Rhea" id="RHEA-COMP:19516"/>
        <dbReference type="Rhea" id="RHEA-COMP:19517"/>
        <dbReference type="ChEBI" id="CHEBI:15378"/>
        <dbReference type="ChEBI" id="CHEBI:57683"/>
        <dbReference type="ChEBI" id="CHEBI:58211"/>
        <dbReference type="ChEBI" id="CHEBI:132515"/>
        <dbReference type="ChEBI" id="CHEBI:132516"/>
        <dbReference type="EC" id="2.4.1.258"/>
    </reaction>
    <physiologicalReaction direction="left-to-right" evidence="12 14">
        <dbReference type="Rhea" id="RHEA:29528"/>
    </physiologicalReaction>
</comment>
<keyword evidence="5 14" id="KW-0328">Glycosyltransferase</keyword>
<feature type="transmembrane region" description="Helical" evidence="14">
    <location>
        <begin position="106"/>
        <end position="126"/>
    </location>
</feature>
<evidence type="ECO:0000256" key="1">
    <source>
        <dbReference type="ARBA" id="ARBA00004477"/>
    </source>
</evidence>
<evidence type="ECO:0000256" key="2">
    <source>
        <dbReference type="ARBA" id="ARBA00004922"/>
    </source>
</evidence>
<evidence type="ECO:0000256" key="11">
    <source>
        <dbReference type="ARBA" id="ARBA00044743"/>
    </source>
</evidence>
<feature type="compositionally biased region" description="Low complexity" evidence="15">
    <location>
        <begin position="551"/>
        <end position="561"/>
    </location>
</feature>
<feature type="region of interest" description="Disordered" evidence="15">
    <location>
        <begin position="332"/>
        <end position="370"/>
    </location>
</feature>
<proteinExistence type="inferred from homology"/>
<feature type="transmembrane region" description="Helical" evidence="14">
    <location>
        <begin position="452"/>
        <end position="471"/>
    </location>
</feature>
<feature type="compositionally biased region" description="Basic and acidic residues" evidence="15">
    <location>
        <begin position="349"/>
        <end position="360"/>
    </location>
</feature>
<name>A0A371CFT5_YARLL</name>
<organism evidence="16 17">
    <name type="scientific">Yarrowia lipolytica</name>
    <name type="common">Candida lipolytica</name>
    <dbReference type="NCBI Taxonomy" id="4952"/>
    <lineage>
        <taxon>Eukaryota</taxon>
        <taxon>Fungi</taxon>
        <taxon>Dikarya</taxon>
        <taxon>Ascomycota</taxon>
        <taxon>Saccharomycotina</taxon>
        <taxon>Dipodascomycetes</taxon>
        <taxon>Dipodascales</taxon>
        <taxon>Dipodascales incertae sedis</taxon>
        <taxon>Yarrowia</taxon>
    </lineage>
</organism>
<comment type="subcellular location">
    <subcellularLocation>
        <location evidence="1 14">Endoplasmic reticulum membrane</location>
        <topology evidence="1 14">Multi-pass membrane protein</topology>
    </subcellularLocation>
</comment>
<dbReference type="PANTHER" id="PTHR12646">
    <property type="entry name" value="NOT56 - RELATED"/>
    <property type="match status" value="1"/>
</dbReference>
<gene>
    <name evidence="16" type="ORF">B0I71DRAFT_18552</name>
</gene>
<dbReference type="Pfam" id="PF05208">
    <property type="entry name" value="ALG3"/>
    <property type="match status" value="1"/>
</dbReference>
<feature type="transmembrane region" description="Helical" evidence="14">
    <location>
        <begin position="483"/>
        <end position="502"/>
    </location>
</feature>
<comment type="pathway">
    <text evidence="2 14">Protein modification; protein glycosylation.</text>
</comment>
<feature type="compositionally biased region" description="Basic residues" evidence="15">
    <location>
        <begin position="562"/>
        <end position="573"/>
    </location>
</feature>
<evidence type="ECO:0000256" key="12">
    <source>
        <dbReference type="ARBA" id="ARBA00049506"/>
    </source>
</evidence>
<evidence type="ECO:0000256" key="6">
    <source>
        <dbReference type="ARBA" id="ARBA00022679"/>
    </source>
</evidence>
<feature type="transmembrane region" description="Helical" evidence="14">
    <location>
        <begin position="179"/>
        <end position="201"/>
    </location>
</feature>
<dbReference type="GO" id="GO:0052925">
    <property type="term" value="F:dol-P-Man:Man(5)GlcNAc(2)-PP-Dol alpha-1,3-mannosyltransferase activity"/>
    <property type="evidence" value="ECO:0007669"/>
    <property type="project" value="UniProtKB-EC"/>
</dbReference>
<evidence type="ECO:0000256" key="13">
    <source>
        <dbReference type="ARBA" id="ARBA00093457"/>
    </source>
</evidence>
<dbReference type="PANTHER" id="PTHR12646:SF0">
    <property type="entry name" value="DOL-P-MAN:MAN(5)GLCNAC(2)-PP-DOL ALPHA-1,3-MANNOSYLTRANSFERASE"/>
    <property type="match status" value="1"/>
</dbReference>
<evidence type="ECO:0000256" key="5">
    <source>
        <dbReference type="ARBA" id="ARBA00022676"/>
    </source>
</evidence>
<dbReference type="UniPathway" id="UPA00378"/>
<protein>
    <recommendedName>
        <fullName evidence="4 14">Dol-P-Man:Man(5)GlcNAc(2)-PP-Dol alpha-1,3-mannosyltransferase</fullName>
        <ecNumber evidence="3 14">2.4.1.258</ecNumber>
    </recommendedName>
    <alternativeName>
        <fullName evidence="14">Dol-P-Man-dependent alpha(1-3)-mannosyltransferase</fullName>
    </alternativeName>
</protein>
<evidence type="ECO:0000256" key="8">
    <source>
        <dbReference type="ARBA" id="ARBA00022824"/>
    </source>
</evidence>
<keyword evidence="9 14" id="KW-1133">Transmembrane helix</keyword>
<evidence type="ECO:0000313" key="17">
    <source>
        <dbReference type="Proteomes" id="UP000256601"/>
    </source>
</evidence>
<feature type="transmembrane region" description="Helical" evidence="14">
    <location>
        <begin position="208"/>
        <end position="228"/>
    </location>
</feature>
<comment type="function">
    <text evidence="11 14">Dol-P-Man:Man(5)GlcNAc(2)-PP-Dol alpha-1,3-mannosyltransferase that operates in the biosynthetic pathway of dolichol-linked oligosaccharides, the glycan precursors employed in protein asparagine (N)-glycosylation. The assembly of dolichol-linked oligosaccharides begins on the cytosolic side of the endoplasmic reticulum membrane and finishes in its lumen. The sequential addition of sugars to dolichol pyrophosphate produces dolichol-linked oligosaccharides containing fourteen sugars, including two GlcNAcs, nine mannoses and three glucoses. Once assembled, the oligosaccharide is transferred from the lipid to nascent proteins by oligosaccharyltransferases. In the lumen of the endoplasmic reticulum, adds the first dolichyl beta-D-mannosyl phosphate derived mannose in an alpha-1,3 linkage to Man(5)GlcNAc(2)-PP-dolichol to produce Man(6)GlcNAc(2)-PP-dolichol.</text>
</comment>
<dbReference type="EMBL" id="KZ858947">
    <property type="protein sequence ID" value="RDW29147.1"/>
    <property type="molecule type" value="Genomic_DNA"/>
</dbReference>
<feature type="transmembrane region" description="Helical" evidence="14">
    <location>
        <begin position="21"/>
        <end position="41"/>
    </location>
</feature>
<dbReference type="VEuPathDB" id="FungiDB:YALI0_E03190g"/>
<sequence>MILIKNKVALKLLQLANDRKYSMTVCGVLLALEAVFLVAIIHKVPYTEIDWKAYMEQAALILGGEYDYSKIVGGTGPMVYPGGHARIFTALYDVTSGGENIRLAQYIYAAVYLGTQFFAFTVYLLADAPPYLFPLLCLSKRLHSIYVLRLFNDVFGTFAMTFCVFTLQNQMWLLSGLWMSLAIGIKMNFMLYLPAFLLITLQGMSRNGLLVVFALSIVGIQVFLALPFCNPSPDHIWSYLAGAFDLSRAFMWKWTVNWRFVGQKVFENRKFHGILLWTHLTALIGFACTIWNAPSGYQNPFEMFFTNPPPAPRGLTAAQRAEWDRIRQEASGNEVQFDVQQKRSKREQKRMQEQEEEIKKQQLAQQEGREKPPLFYSRTQFSTLVTQEYVFVTMATCNLIGVLFARSLHYQFYSWFYWTMPFLLYRATYAISPLSPMQSTLRYEGRLSKTEIRIFFTDIIGFVFIFGTWALQEYAWNVYPSTFWSSIIAVSCIAITIIGVYVSECRYPSANNTEAPTSNELQKYLAKVEKENEARAKNKALKDGPDETVIDADAPKASSAAKKPKTKNKKKKA</sequence>
<feature type="region of interest" description="Disordered" evidence="15">
    <location>
        <begin position="535"/>
        <end position="573"/>
    </location>
</feature>
<comment type="similarity">
    <text evidence="13">Belongs to the glycosyltransferase ALG3 family.</text>
</comment>
<dbReference type="AlphaFoldDB" id="A0A371CFT5"/>
<accession>A0A371CFT5</accession>
<dbReference type="VEuPathDB" id="FungiDB:YALI1_E03846g"/>
<evidence type="ECO:0000256" key="7">
    <source>
        <dbReference type="ARBA" id="ARBA00022692"/>
    </source>
</evidence>
<evidence type="ECO:0000256" key="9">
    <source>
        <dbReference type="ARBA" id="ARBA00022989"/>
    </source>
</evidence>
<keyword evidence="8 14" id="KW-0256">Endoplasmic reticulum</keyword>
<evidence type="ECO:0000256" key="15">
    <source>
        <dbReference type="SAM" id="MobiDB-lite"/>
    </source>
</evidence>
<evidence type="ECO:0000256" key="14">
    <source>
        <dbReference type="RuleBase" id="RU364047"/>
    </source>
</evidence>
<evidence type="ECO:0000256" key="3">
    <source>
        <dbReference type="ARBA" id="ARBA00011964"/>
    </source>
</evidence>
<dbReference type="InterPro" id="IPR007873">
    <property type="entry name" value="Glycosyltransferase_ALG3"/>
</dbReference>
<evidence type="ECO:0000313" key="16">
    <source>
        <dbReference type="EMBL" id="RDW29147.1"/>
    </source>
</evidence>
<keyword evidence="7 14" id="KW-0812">Transmembrane</keyword>
<feature type="transmembrane region" description="Helical" evidence="14">
    <location>
        <begin position="146"/>
        <end position="167"/>
    </location>
</feature>
<dbReference type="Proteomes" id="UP000256601">
    <property type="component" value="Unassembled WGS sequence"/>
</dbReference>
<dbReference type="EC" id="2.4.1.258" evidence="3 14"/>
<reference evidence="16 17" key="1">
    <citation type="submission" date="2018-07" db="EMBL/GenBank/DDBJ databases">
        <title>Draft Genome Assemblies for Five Robust Yarrowia lipolytica Strains Exhibiting High Lipid Production and Pentose Sugar Utilization and Sugar Alcohol Secretion from Undetoxified Lignocellulosic Biomass Hydrolysates.</title>
        <authorList>
            <consortium name="DOE Joint Genome Institute"/>
            <person name="Walker C."/>
            <person name="Ryu S."/>
            <person name="Na H."/>
            <person name="Zane M."/>
            <person name="LaButti K."/>
            <person name="Lipzen A."/>
            <person name="Haridas S."/>
            <person name="Barry K."/>
            <person name="Grigoriev I.V."/>
            <person name="Quarterman J."/>
            <person name="Slininger P."/>
            <person name="Dien B."/>
            <person name="Trinh C.T."/>
        </authorList>
    </citation>
    <scope>NUCLEOTIDE SEQUENCE [LARGE SCALE GENOMIC DNA]</scope>
    <source>
        <strain evidence="16 17">YB392</strain>
    </source>
</reference>
<evidence type="ECO:0000256" key="4">
    <source>
        <dbReference type="ARBA" id="ARBA00015561"/>
    </source>
</evidence>
<feature type="transmembrane region" description="Helical" evidence="14">
    <location>
        <begin position="389"/>
        <end position="409"/>
    </location>
</feature>
<dbReference type="GO" id="GO:0005789">
    <property type="term" value="C:endoplasmic reticulum membrane"/>
    <property type="evidence" value="ECO:0007669"/>
    <property type="project" value="UniProtKB-SubCell"/>
</dbReference>
<feature type="compositionally biased region" description="Basic and acidic residues" evidence="15">
    <location>
        <begin position="535"/>
        <end position="545"/>
    </location>
</feature>
<keyword evidence="6 14" id="KW-0808">Transferase</keyword>